<evidence type="ECO:0000256" key="6">
    <source>
        <dbReference type="ARBA" id="ARBA00024536"/>
    </source>
</evidence>
<sequence>MSETVRAGCCGNVPDDVCPNATDPANTASNGPAVLTPETLKSYRGECGITRSRTAVPAPYDLVILSSFGGPEGQEDVIPFLRNVTAGRGIPDERLEEVATHYRANGGISPINEQNRALLVALREAMQERGPHIPIVWANRNWKPYVTDVVQQAYEEGHRNILVLATSAYPGYSSCRQYREDYGVALEKLGLQDRMRIDKIRQFFDAPGFVEAFTEGLKNGLKQVRNTVAERIADGTAAAGNGRIRIMFCTHSVPTSAANEAGPRGIDYEGGSAYVEKHLQVARAILAKIREQDESLLDSTDWELVYQSRSGSPSTPWLEPDVNDAIDKIAGDVDGIIMVPLGFVSDHMEVLWDLDTEAMETCRNHGIVAVRTPTPGVHPAYVESLRRLIVERMAEPTESGHDRRESVFGESISGELGWFDECDPDCCKPQRGQEKPVIAEYTPKKTCACCHEHV</sequence>
<dbReference type="InterPro" id="IPR001015">
    <property type="entry name" value="Ferrochelatase"/>
</dbReference>
<evidence type="ECO:0000256" key="2">
    <source>
        <dbReference type="ARBA" id="ARBA00023004"/>
    </source>
</evidence>
<dbReference type="CDD" id="cd00419">
    <property type="entry name" value="Ferrochelatase_C"/>
    <property type="match status" value="1"/>
</dbReference>
<evidence type="ECO:0000256" key="1">
    <source>
        <dbReference type="ARBA" id="ARBA00004744"/>
    </source>
</evidence>
<dbReference type="GO" id="GO:0006783">
    <property type="term" value="P:heme biosynthetic process"/>
    <property type="evidence" value="ECO:0007669"/>
    <property type="project" value="UniProtKB-UniRule"/>
</dbReference>
<evidence type="ECO:0000256" key="5">
    <source>
        <dbReference type="ARBA" id="ARBA00023244"/>
    </source>
</evidence>
<dbReference type="GO" id="GO:0046872">
    <property type="term" value="F:metal ion binding"/>
    <property type="evidence" value="ECO:0007669"/>
    <property type="project" value="UniProtKB-KW"/>
</dbReference>
<comment type="pathway">
    <text evidence="1 7">Porphyrin-containing compound metabolism; protoheme biosynthesis.</text>
</comment>
<dbReference type="Proteomes" id="UP000219947">
    <property type="component" value="Unassembled WGS sequence"/>
</dbReference>
<comment type="catalytic activity">
    <reaction evidence="6">
        <text>Fe-coproporphyrin III + 2 H(+) = coproporphyrin III + Fe(2+)</text>
        <dbReference type="Rhea" id="RHEA:49572"/>
        <dbReference type="ChEBI" id="CHEBI:15378"/>
        <dbReference type="ChEBI" id="CHEBI:29033"/>
        <dbReference type="ChEBI" id="CHEBI:68438"/>
        <dbReference type="ChEBI" id="CHEBI:131725"/>
        <dbReference type="EC" id="4.99.1.9"/>
    </reaction>
    <physiologicalReaction direction="right-to-left" evidence="6">
        <dbReference type="Rhea" id="RHEA:49574"/>
    </physiologicalReaction>
</comment>
<comment type="function">
    <text evidence="7">Involved in coproporphyrin-dependent heme b biosynthesis. Catalyzes the insertion of ferrous iron into coproporphyrin III to form Fe-coproporphyrin III.</text>
</comment>
<evidence type="ECO:0000256" key="8">
    <source>
        <dbReference type="RuleBase" id="RU004185"/>
    </source>
</evidence>
<dbReference type="Gene3D" id="3.40.50.1400">
    <property type="match status" value="2"/>
</dbReference>
<dbReference type="GO" id="GO:0004325">
    <property type="term" value="F:ferrochelatase activity"/>
    <property type="evidence" value="ECO:0007669"/>
    <property type="project" value="UniProtKB-UniRule"/>
</dbReference>
<comment type="similarity">
    <text evidence="7 8">Belongs to the ferrochelatase family.</text>
</comment>
<comment type="subcellular location">
    <subcellularLocation>
        <location evidence="7">Cytoplasm</location>
    </subcellularLocation>
</comment>
<keyword evidence="5 7" id="KW-0627">Porphyrin biosynthesis</keyword>
<dbReference type="GO" id="GO:0005737">
    <property type="term" value="C:cytoplasm"/>
    <property type="evidence" value="ECO:0007669"/>
    <property type="project" value="UniProtKB-SubCell"/>
</dbReference>
<dbReference type="SUPFAM" id="SSF53800">
    <property type="entry name" value="Chelatase"/>
    <property type="match status" value="1"/>
</dbReference>
<evidence type="ECO:0000256" key="7">
    <source>
        <dbReference type="HAMAP-Rule" id="MF_00323"/>
    </source>
</evidence>
<feature type="binding site" evidence="7">
    <location>
        <position position="178"/>
    </location>
    <ligand>
        <name>Fe-coproporphyrin III</name>
        <dbReference type="ChEBI" id="CHEBI:68438"/>
    </ligand>
</feature>
<accession>A0A2A8D895</accession>
<evidence type="ECO:0000313" key="10">
    <source>
        <dbReference type="Proteomes" id="UP000219947"/>
    </source>
</evidence>
<dbReference type="EMBL" id="PDEV01000001">
    <property type="protein sequence ID" value="PEN17104.1"/>
    <property type="molecule type" value="Genomic_DNA"/>
</dbReference>
<reference evidence="9" key="1">
    <citation type="submission" date="2017-10" db="EMBL/GenBank/DDBJ databases">
        <title>Kefir isolates.</title>
        <authorList>
            <person name="Kim Y."/>
            <person name="Blasche S."/>
        </authorList>
    </citation>
    <scope>NUCLEOTIDE SEQUENCE [LARGE SCALE GENOMIC DNA]</scope>
    <source>
        <strain evidence="9">OG2-2</strain>
    </source>
</reference>
<keyword evidence="10" id="KW-1185">Reference proteome</keyword>
<keyword evidence="7" id="KW-0479">Metal-binding</keyword>
<name>A0A2A8D895_9MICC</name>
<dbReference type="RefSeq" id="WP_098042386.1">
    <property type="nucleotide sequence ID" value="NZ_PDEV01000001.1"/>
</dbReference>
<dbReference type="CDD" id="cd03411">
    <property type="entry name" value="Ferrochelatase_N"/>
    <property type="match status" value="1"/>
</dbReference>
<dbReference type="HAMAP" id="MF_00323">
    <property type="entry name" value="Ferrochelatase"/>
    <property type="match status" value="1"/>
</dbReference>
<feature type="binding site" evidence="7">
    <location>
        <position position="349"/>
    </location>
    <ligand>
        <name>Fe(2+)</name>
        <dbReference type="ChEBI" id="CHEBI:29033"/>
    </ligand>
</feature>
<comment type="caution">
    <text evidence="9">The sequence shown here is derived from an EMBL/GenBank/DDBJ whole genome shotgun (WGS) entry which is preliminary data.</text>
</comment>
<dbReference type="UniPathway" id="UPA00252"/>
<protein>
    <recommendedName>
        <fullName evidence="7">Coproporphyrin III ferrochelatase</fullName>
        <ecNumber evidence="7">4.99.1.9</ecNumber>
    </recommendedName>
</protein>
<evidence type="ECO:0000256" key="4">
    <source>
        <dbReference type="ARBA" id="ARBA00023239"/>
    </source>
</evidence>
<evidence type="ECO:0000256" key="3">
    <source>
        <dbReference type="ARBA" id="ARBA00023133"/>
    </source>
</evidence>
<dbReference type="AlphaFoldDB" id="A0A2A8D895"/>
<organism evidence="9 10">
    <name type="scientific">Rothia dentocariosa</name>
    <dbReference type="NCBI Taxonomy" id="2047"/>
    <lineage>
        <taxon>Bacteria</taxon>
        <taxon>Bacillati</taxon>
        <taxon>Actinomycetota</taxon>
        <taxon>Actinomycetes</taxon>
        <taxon>Micrococcales</taxon>
        <taxon>Micrococcaceae</taxon>
        <taxon>Rothia</taxon>
    </lineage>
</organism>
<comment type="caution">
    <text evidence="7">Lacks conserved residue(s) required for the propagation of feature annotation.</text>
</comment>
<dbReference type="InterPro" id="IPR033659">
    <property type="entry name" value="Ferrochelatase_N"/>
</dbReference>
<dbReference type="NCBIfam" id="NF000689">
    <property type="entry name" value="PRK00035.2-1"/>
    <property type="match status" value="1"/>
</dbReference>
<keyword evidence="3 7" id="KW-0350">Heme biosynthesis</keyword>
<dbReference type="EC" id="4.99.1.9" evidence="7"/>
<keyword evidence="4 7" id="KW-0456">Lyase</keyword>
<gene>
    <name evidence="7" type="primary">cpfC</name>
    <name evidence="9" type="ORF">CRM92_03545</name>
</gene>
<dbReference type="Pfam" id="PF00762">
    <property type="entry name" value="Ferrochelatase"/>
    <property type="match status" value="1"/>
</dbReference>
<dbReference type="InterPro" id="IPR033644">
    <property type="entry name" value="Ferrochelatase_C"/>
</dbReference>
<dbReference type="PANTHER" id="PTHR11108">
    <property type="entry name" value="FERROCHELATASE"/>
    <property type="match status" value="1"/>
</dbReference>
<proteinExistence type="inferred from homology"/>
<feature type="binding site" evidence="7">
    <location>
        <position position="251"/>
    </location>
    <ligand>
        <name>Fe(2+)</name>
        <dbReference type="ChEBI" id="CHEBI:29033"/>
    </ligand>
</feature>
<dbReference type="PANTHER" id="PTHR11108:SF1">
    <property type="entry name" value="FERROCHELATASE, MITOCHONDRIAL"/>
    <property type="match status" value="1"/>
</dbReference>
<evidence type="ECO:0000313" key="9">
    <source>
        <dbReference type="EMBL" id="PEN17104.1"/>
    </source>
</evidence>
<feature type="binding site" evidence="7">
    <location>
        <position position="109"/>
    </location>
    <ligand>
        <name>Fe-coproporphyrin III</name>
        <dbReference type="ChEBI" id="CHEBI:68438"/>
    </ligand>
</feature>
<keyword evidence="2 7" id="KW-0408">Iron</keyword>
<keyword evidence="7" id="KW-0963">Cytoplasm</keyword>